<dbReference type="InterPro" id="IPR036680">
    <property type="entry name" value="SPOR-like_sf"/>
</dbReference>
<dbReference type="Proteomes" id="UP000054859">
    <property type="component" value="Unassembled WGS sequence"/>
</dbReference>
<dbReference type="InterPro" id="IPR052521">
    <property type="entry name" value="Cell_div_SPOR-domain"/>
</dbReference>
<dbReference type="GO" id="GO:0032506">
    <property type="term" value="P:cytokinetic process"/>
    <property type="evidence" value="ECO:0007669"/>
    <property type="project" value="TreeGrafter"/>
</dbReference>
<evidence type="ECO:0000313" key="3">
    <source>
        <dbReference type="EMBL" id="KTC65869.1"/>
    </source>
</evidence>
<dbReference type="PANTHER" id="PTHR38687:SF1">
    <property type="entry name" value="CELL DIVISION PROTEIN DEDD"/>
    <property type="match status" value="1"/>
</dbReference>
<dbReference type="SUPFAM" id="SSF110997">
    <property type="entry name" value="Sporulation related repeat"/>
    <property type="match status" value="1"/>
</dbReference>
<dbReference type="RefSeq" id="WP_058461594.1">
    <property type="nucleotide sequence ID" value="NZ_CAAAHS010000004.1"/>
</dbReference>
<gene>
    <name evidence="3" type="ORF">Lade_0527</name>
</gene>
<dbReference type="STRING" id="45056.Lade_0527"/>
<dbReference type="PROSITE" id="PS51724">
    <property type="entry name" value="SPOR"/>
    <property type="match status" value="1"/>
</dbReference>
<reference evidence="3 4" key="1">
    <citation type="submission" date="2015-11" db="EMBL/GenBank/DDBJ databases">
        <title>Identification of large and diverse effector repertoires of 38 Legionella species.</title>
        <authorList>
            <person name="Burstein D."/>
            <person name="Amaro F."/>
            <person name="Zusman T."/>
            <person name="Lifshitz Z."/>
            <person name="Cohen O."/>
            <person name="Gilbert J.A."/>
            <person name="Pupko T."/>
            <person name="Shuman H.A."/>
            <person name="Segal G."/>
        </authorList>
    </citation>
    <scope>NUCLEOTIDE SEQUENCE [LARGE SCALE GENOMIC DNA]</scope>
    <source>
        <strain evidence="3 4">1762-AUS-E</strain>
    </source>
</reference>
<keyword evidence="1" id="KW-0472">Membrane</keyword>
<dbReference type="EMBL" id="LNKA01000001">
    <property type="protein sequence ID" value="KTC65869.1"/>
    <property type="molecule type" value="Genomic_DNA"/>
</dbReference>
<dbReference type="Pfam" id="PF05036">
    <property type="entry name" value="SPOR"/>
    <property type="match status" value="1"/>
</dbReference>
<evidence type="ECO:0000313" key="4">
    <source>
        <dbReference type="Proteomes" id="UP000054859"/>
    </source>
</evidence>
<comment type="caution">
    <text evidence="3">The sequence shown here is derived from an EMBL/GenBank/DDBJ whole genome shotgun (WGS) entry which is preliminary data.</text>
</comment>
<keyword evidence="4" id="KW-1185">Reference proteome</keyword>
<protein>
    <submittedName>
        <fullName evidence="3">Sporulation domain-containing protein</fullName>
    </submittedName>
</protein>
<evidence type="ECO:0000259" key="2">
    <source>
        <dbReference type="PROSITE" id="PS51724"/>
    </source>
</evidence>
<dbReference type="GO" id="GO:0030428">
    <property type="term" value="C:cell septum"/>
    <property type="evidence" value="ECO:0007669"/>
    <property type="project" value="TreeGrafter"/>
</dbReference>
<dbReference type="GO" id="GO:0032153">
    <property type="term" value="C:cell division site"/>
    <property type="evidence" value="ECO:0007669"/>
    <property type="project" value="TreeGrafter"/>
</dbReference>
<dbReference type="AlphaFoldDB" id="A0A0W0R476"/>
<dbReference type="OrthoDB" id="5654216at2"/>
<dbReference type="PATRIC" id="fig|45056.6.peg.548"/>
<dbReference type="Gene3D" id="3.30.70.1070">
    <property type="entry name" value="Sporulation related repeat"/>
    <property type="match status" value="1"/>
</dbReference>
<dbReference type="PANTHER" id="PTHR38687">
    <property type="entry name" value="CELL DIVISION PROTEIN DEDD-RELATED"/>
    <property type="match status" value="1"/>
</dbReference>
<dbReference type="InterPro" id="IPR007730">
    <property type="entry name" value="SPOR-like_dom"/>
</dbReference>
<sequence length="222" mass="24477">MKLTINEQMKHRVVGVFVIVAIASIFLPALMKKSNYRFDDHVNVAIRLPKHPSPPKVNIPDERKMFSTVKVAQVKISPLPKAPLLQTVKAEPLNQAGNATTQVVQVDSIIRPAAIKLASLKPMRSAETLGSMTKKNIPASVKNGVFAVQLATFSQQKNAEILVNKLKEKGFKASYHKFAGKQGNLFKVLVGEVAQKEEAVDLQKQLAESMRLKGFIVKKEVS</sequence>
<accession>A0A0W0R476</accession>
<keyword evidence="1" id="KW-0812">Transmembrane</keyword>
<name>A0A0W0R476_9GAMM</name>
<organism evidence="3 4">
    <name type="scientific">Legionella adelaidensis</name>
    <dbReference type="NCBI Taxonomy" id="45056"/>
    <lineage>
        <taxon>Bacteria</taxon>
        <taxon>Pseudomonadati</taxon>
        <taxon>Pseudomonadota</taxon>
        <taxon>Gammaproteobacteria</taxon>
        <taxon>Legionellales</taxon>
        <taxon>Legionellaceae</taxon>
        <taxon>Legionella</taxon>
    </lineage>
</organism>
<evidence type="ECO:0000256" key="1">
    <source>
        <dbReference type="SAM" id="Phobius"/>
    </source>
</evidence>
<proteinExistence type="predicted"/>
<keyword evidence="1" id="KW-1133">Transmembrane helix</keyword>
<feature type="transmembrane region" description="Helical" evidence="1">
    <location>
        <begin position="12"/>
        <end position="31"/>
    </location>
</feature>
<dbReference type="GO" id="GO:0042834">
    <property type="term" value="F:peptidoglycan binding"/>
    <property type="evidence" value="ECO:0007669"/>
    <property type="project" value="InterPro"/>
</dbReference>
<feature type="domain" description="SPOR" evidence="2">
    <location>
        <begin position="140"/>
        <end position="219"/>
    </location>
</feature>